<evidence type="ECO:0000256" key="1">
    <source>
        <dbReference type="SAM" id="MobiDB-lite"/>
    </source>
</evidence>
<feature type="region of interest" description="Disordered" evidence="1">
    <location>
        <begin position="454"/>
        <end position="475"/>
    </location>
</feature>
<reference evidence="2" key="1">
    <citation type="submission" date="2015-12" db="EMBL/GenBank/DDBJ databases">
        <title>De novo transcriptome assembly of four potential Pierce s Disease insect vectors from Arizona vineyards.</title>
        <authorList>
            <person name="Tassone E.E."/>
        </authorList>
    </citation>
    <scope>NUCLEOTIDE SEQUENCE</scope>
</reference>
<dbReference type="AlphaFoldDB" id="A0A1B6DXF5"/>
<feature type="compositionally biased region" description="Polar residues" evidence="1">
    <location>
        <begin position="464"/>
        <end position="475"/>
    </location>
</feature>
<feature type="region of interest" description="Disordered" evidence="1">
    <location>
        <begin position="356"/>
        <end position="425"/>
    </location>
</feature>
<gene>
    <name evidence="2" type="ORF">g.3749</name>
</gene>
<protein>
    <submittedName>
        <fullName evidence="2">Uncharacterized protein</fullName>
    </submittedName>
</protein>
<evidence type="ECO:0000313" key="2">
    <source>
        <dbReference type="EMBL" id="JAS30319.1"/>
    </source>
</evidence>
<organism evidence="2">
    <name type="scientific">Clastoptera arizonana</name>
    <name type="common">Arizona spittle bug</name>
    <dbReference type="NCBI Taxonomy" id="38151"/>
    <lineage>
        <taxon>Eukaryota</taxon>
        <taxon>Metazoa</taxon>
        <taxon>Ecdysozoa</taxon>
        <taxon>Arthropoda</taxon>
        <taxon>Hexapoda</taxon>
        <taxon>Insecta</taxon>
        <taxon>Pterygota</taxon>
        <taxon>Neoptera</taxon>
        <taxon>Paraneoptera</taxon>
        <taxon>Hemiptera</taxon>
        <taxon>Auchenorrhyncha</taxon>
        <taxon>Cercopoidea</taxon>
        <taxon>Clastopteridae</taxon>
        <taxon>Clastoptera</taxon>
    </lineage>
</organism>
<feature type="compositionally biased region" description="Basic and acidic residues" evidence="1">
    <location>
        <begin position="372"/>
        <end position="393"/>
    </location>
</feature>
<feature type="region of interest" description="Disordered" evidence="1">
    <location>
        <begin position="1"/>
        <end position="29"/>
    </location>
</feature>
<sequence>MGQLWNRASGLKTQVQGGGGWNNGVGNPQFPNNNVWNKLSQGSEGWNSIYEGSKVGFGIMTKYPQVERGDGLSSGVHWNNRGGWSDERGEKRPGTWYGTIKPLEQSWDNRPINSPRNGVNLNLWNKGYIPNQSWNHYDNKEINPVNENPWYGSNNPEKGSGWSIDKGGSYSGGYEFPKKNYGQGDPWLTDPRNNVQSQSWGSSSIGSSNWYNGYNKPPTRYWGGDNNNGLYENHNVQESASWGGGYDKGYASGWNYRPMSSRDWDRHMNSGWYKEPINKHRDPISVQWNMPQSPSVGYGFSWNQGSSNGHEHGAHNKQIMPLNNYNKPLVNSNFDKYNSQFGSPWTSHYNGENPFYGSNHGKPTGFHNGPCSHREENHGFNPSDPHHNKHEDNYPIDPRTGYLGNSYSSGSYSSGSEQHQHLQYNGHSGVGADVDIRPGYIYERPTTVIIKNSTKHSDHDQEAATATISPNTTSI</sequence>
<proteinExistence type="predicted"/>
<accession>A0A1B6DXF5</accession>
<name>A0A1B6DXF5_9HEMI</name>
<dbReference type="EMBL" id="GEDC01006979">
    <property type="protein sequence ID" value="JAS30319.1"/>
    <property type="molecule type" value="Transcribed_RNA"/>
</dbReference>
<feature type="compositionally biased region" description="Low complexity" evidence="1">
    <location>
        <begin position="406"/>
        <end position="416"/>
    </location>
</feature>